<keyword evidence="11" id="KW-1185">Reference proteome</keyword>
<dbReference type="PANTHER" id="PTHR12170:SF2">
    <property type="entry name" value="E3 UBIQUITIN-PROTEIN TRANSFERASE MAEA"/>
    <property type="match status" value="1"/>
</dbReference>
<sequence>MSNSKLNTEGVLLFEQPFAKVPYENYRKVFRTAQKNIERELGAVRSIAKDVPNASHPQEAINLVDIMIGRVENLKRKLSDLHEGPGSSAQAIMRERVNHLSCLDTVQSANDPEYTRWADARLDRWLVDWALRHGNEKTARKIAQEREIETLVDIDLFMDIRRIEDALKRHSCLEALAWCSENKTALRKLKSTLEFDLRLQEYIELARARRTQEAIAYSKKHLASWQETHIAQIQQASALLAFPPTTNCGPYKRLYDRGRWNNLILAFRLAIFNLNSLPSEPLLHLALYGGLASLKLSACYDPGTQNRDCPVCDASFRELAKEVPFSHHVNSTIVCRLSGRIMDENNPPMAFPNGYVYSREALEEMAIKNEGIVTCPRSGEQCEYSKLKKVFVS</sequence>
<dbReference type="GO" id="GO:0008270">
    <property type="term" value="F:zinc ion binding"/>
    <property type="evidence" value="ECO:0007669"/>
    <property type="project" value="UniProtKB-KW"/>
</dbReference>
<name>W4JXY5_HETIT</name>
<dbReference type="InterPro" id="IPR024964">
    <property type="entry name" value="CTLH/CRA"/>
</dbReference>
<dbReference type="PROSITE" id="PS51867">
    <property type="entry name" value="ZF_RING_GID"/>
    <property type="match status" value="1"/>
</dbReference>
<feature type="domain" description="CTLH" evidence="8">
    <location>
        <begin position="157"/>
        <end position="213"/>
    </location>
</feature>
<evidence type="ECO:0000256" key="5">
    <source>
        <dbReference type="ARBA" id="ARBA00022771"/>
    </source>
</evidence>
<dbReference type="eggNOG" id="KOG0396">
    <property type="taxonomic scope" value="Eukaryota"/>
</dbReference>
<dbReference type="GO" id="GO:0005634">
    <property type="term" value="C:nucleus"/>
    <property type="evidence" value="ECO:0007669"/>
    <property type="project" value="TreeGrafter"/>
</dbReference>
<dbReference type="Proteomes" id="UP000030671">
    <property type="component" value="Unassembled WGS sequence"/>
</dbReference>
<dbReference type="SMART" id="SM00757">
    <property type="entry name" value="CRA"/>
    <property type="match status" value="1"/>
</dbReference>
<evidence type="ECO:0000313" key="10">
    <source>
        <dbReference type="EMBL" id="ETW77955.1"/>
    </source>
</evidence>
<evidence type="ECO:0000256" key="6">
    <source>
        <dbReference type="ARBA" id="ARBA00022833"/>
    </source>
</evidence>
<dbReference type="InParanoid" id="W4JXY5"/>
<evidence type="ECO:0000256" key="4">
    <source>
        <dbReference type="ARBA" id="ARBA00022723"/>
    </source>
</evidence>
<keyword evidence="6" id="KW-0862">Zinc</keyword>
<dbReference type="SMART" id="SM00668">
    <property type="entry name" value="CTLH"/>
    <property type="match status" value="1"/>
</dbReference>
<accession>W4JXY5</accession>
<dbReference type="FunCoup" id="W4JXY5">
    <property type="interactions" value="452"/>
</dbReference>
<protein>
    <recommendedName>
        <fullName evidence="12">Macrophage erythroblast attacher</fullName>
    </recommendedName>
</protein>
<dbReference type="GeneID" id="20667724"/>
<dbReference type="InterPro" id="IPR013144">
    <property type="entry name" value="CRA_dom"/>
</dbReference>
<keyword evidence="5 7" id="KW-0863">Zinc-finger</keyword>
<organism evidence="10 11">
    <name type="scientific">Heterobasidion irregulare (strain TC 32-1)</name>
    <dbReference type="NCBI Taxonomy" id="747525"/>
    <lineage>
        <taxon>Eukaryota</taxon>
        <taxon>Fungi</taxon>
        <taxon>Dikarya</taxon>
        <taxon>Basidiomycota</taxon>
        <taxon>Agaricomycotina</taxon>
        <taxon>Agaricomycetes</taxon>
        <taxon>Russulales</taxon>
        <taxon>Bondarzewiaceae</taxon>
        <taxon>Heterobasidion</taxon>
        <taxon>Heterobasidion annosum species complex</taxon>
    </lineage>
</organism>
<dbReference type="PROSITE" id="PS50897">
    <property type="entry name" value="CTLH"/>
    <property type="match status" value="1"/>
</dbReference>
<evidence type="ECO:0000256" key="7">
    <source>
        <dbReference type="PROSITE-ProRule" id="PRU01215"/>
    </source>
</evidence>
<comment type="similarity">
    <text evidence="2">Belongs to the FYV10 family.</text>
</comment>
<reference evidence="10 11" key="1">
    <citation type="journal article" date="2012" name="New Phytol.">
        <title>Insight into trade-off between wood decay and parasitism from the genome of a fungal forest pathogen.</title>
        <authorList>
            <person name="Olson A."/>
            <person name="Aerts A."/>
            <person name="Asiegbu F."/>
            <person name="Belbahri L."/>
            <person name="Bouzid O."/>
            <person name="Broberg A."/>
            <person name="Canback B."/>
            <person name="Coutinho P.M."/>
            <person name="Cullen D."/>
            <person name="Dalman K."/>
            <person name="Deflorio G."/>
            <person name="van Diepen L.T."/>
            <person name="Dunand C."/>
            <person name="Duplessis S."/>
            <person name="Durling M."/>
            <person name="Gonthier P."/>
            <person name="Grimwood J."/>
            <person name="Fossdal C.G."/>
            <person name="Hansson D."/>
            <person name="Henrissat B."/>
            <person name="Hietala A."/>
            <person name="Himmelstrand K."/>
            <person name="Hoffmeister D."/>
            <person name="Hogberg N."/>
            <person name="James T.Y."/>
            <person name="Karlsson M."/>
            <person name="Kohler A."/>
            <person name="Kues U."/>
            <person name="Lee Y.H."/>
            <person name="Lin Y.C."/>
            <person name="Lind M."/>
            <person name="Lindquist E."/>
            <person name="Lombard V."/>
            <person name="Lucas S."/>
            <person name="Lunden K."/>
            <person name="Morin E."/>
            <person name="Murat C."/>
            <person name="Park J."/>
            <person name="Raffaello T."/>
            <person name="Rouze P."/>
            <person name="Salamov A."/>
            <person name="Schmutz J."/>
            <person name="Solheim H."/>
            <person name="Stahlberg J."/>
            <person name="Velez H."/>
            <person name="de Vries R.P."/>
            <person name="Wiebenga A."/>
            <person name="Woodward S."/>
            <person name="Yakovlev I."/>
            <person name="Garbelotto M."/>
            <person name="Martin F."/>
            <person name="Grigoriev I.V."/>
            <person name="Stenlid J."/>
        </authorList>
    </citation>
    <scope>NUCLEOTIDE SEQUENCE [LARGE SCALE GENOMIC DNA]</scope>
    <source>
        <strain evidence="10 11">TC 32-1</strain>
    </source>
</reference>
<comment type="subcellular location">
    <subcellularLocation>
        <location evidence="1">Cytoplasm</location>
    </subcellularLocation>
</comment>
<dbReference type="EMBL" id="KI925462">
    <property type="protein sequence ID" value="ETW77955.1"/>
    <property type="molecule type" value="Genomic_DNA"/>
</dbReference>
<keyword evidence="4" id="KW-0479">Metal-binding</keyword>
<dbReference type="InterPro" id="IPR044063">
    <property type="entry name" value="ZF_RING_GID"/>
</dbReference>
<dbReference type="OrthoDB" id="1933455at2759"/>
<evidence type="ECO:0000256" key="1">
    <source>
        <dbReference type="ARBA" id="ARBA00004496"/>
    </source>
</evidence>
<dbReference type="KEGG" id="hir:HETIRDRAFT_157383"/>
<dbReference type="AlphaFoldDB" id="W4JXY5"/>
<dbReference type="GO" id="GO:0005737">
    <property type="term" value="C:cytoplasm"/>
    <property type="evidence" value="ECO:0007669"/>
    <property type="project" value="UniProtKB-SubCell"/>
</dbReference>
<dbReference type="RefSeq" id="XP_009549968.1">
    <property type="nucleotide sequence ID" value="XM_009551673.1"/>
</dbReference>
<feature type="domain" description="RING-Gid-type" evidence="9">
    <location>
        <begin position="309"/>
        <end position="378"/>
    </location>
</feature>
<dbReference type="GO" id="GO:0043161">
    <property type="term" value="P:proteasome-mediated ubiquitin-dependent protein catabolic process"/>
    <property type="evidence" value="ECO:0007669"/>
    <property type="project" value="InterPro"/>
</dbReference>
<keyword evidence="3" id="KW-0963">Cytoplasm</keyword>
<feature type="zinc finger region" description="RING-Gid-type" evidence="7">
    <location>
        <begin position="309"/>
        <end position="378"/>
    </location>
</feature>
<gene>
    <name evidence="10" type="ORF">HETIRDRAFT_157383</name>
</gene>
<dbReference type="InterPro" id="IPR045098">
    <property type="entry name" value="Fyv10_fam"/>
</dbReference>
<evidence type="ECO:0000259" key="8">
    <source>
        <dbReference type="PROSITE" id="PS50897"/>
    </source>
</evidence>
<dbReference type="GO" id="GO:0034657">
    <property type="term" value="C:GID complex"/>
    <property type="evidence" value="ECO:0007669"/>
    <property type="project" value="TreeGrafter"/>
</dbReference>
<evidence type="ECO:0000256" key="3">
    <source>
        <dbReference type="ARBA" id="ARBA00022490"/>
    </source>
</evidence>
<proteinExistence type="inferred from homology"/>
<dbReference type="CDD" id="cd16659">
    <property type="entry name" value="RING-Ubox_Emp"/>
    <property type="match status" value="1"/>
</dbReference>
<evidence type="ECO:0000313" key="11">
    <source>
        <dbReference type="Proteomes" id="UP000030671"/>
    </source>
</evidence>
<dbReference type="InterPro" id="IPR006595">
    <property type="entry name" value="CTLH_C"/>
</dbReference>
<dbReference type="Pfam" id="PF10607">
    <property type="entry name" value="CTLH"/>
    <property type="match status" value="1"/>
</dbReference>
<dbReference type="STRING" id="747525.W4JXY5"/>
<dbReference type="PANTHER" id="PTHR12170">
    <property type="entry name" value="MACROPHAGE ERYTHROBLAST ATTACHER-RELATED"/>
    <property type="match status" value="1"/>
</dbReference>
<evidence type="ECO:0000259" key="9">
    <source>
        <dbReference type="PROSITE" id="PS51867"/>
    </source>
</evidence>
<dbReference type="GO" id="GO:0061630">
    <property type="term" value="F:ubiquitin protein ligase activity"/>
    <property type="evidence" value="ECO:0007669"/>
    <property type="project" value="InterPro"/>
</dbReference>
<dbReference type="HOGENOM" id="CLU_027445_2_0_1"/>
<evidence type="ECO:0000256" key="2">
    <source>
        <dbReference type="ARBA" id="ARBA00010615"/>
    </source>
</evidence>
<evidence type="ECO:0008006" key="12">
    <source>
        <dbReference type="Google" id="ProtNLM"/>
    </source>
</evidence>